<dbReference type="AlphaFoldDB" id="A0AAD4GAC2"/>
<name>A0AAD4GAC2_BOLED</name>
<keyword evidence="2" id="KW-1185">Reference proteome</keyword>
<evidence type="ECO:0000313" key="1">
    <source>
        <dbReference type="EMBL" id="KAF8431893.1"/>
    </source>
</evidence>
<gene>
    <name evidence="1" type="ORF">L210DRAFT_3559030</name>
</gene>
<comment type="caution">
    <text evidence="1">The sequence shown here is derived from an EMBL/GenBank/DDBJ whole genome shotgun (WGS) entry which is preliminary data.</text>
</comment>
<dbReference type="EMBL" id="WHUW01000045">
    <property type="protein sequence ID" value="KAF8431893.1"/>
    <property type="molecule type" value="Genomic_DNA"/>
</dbReference>
<organism evidence="1 2">
    <name type="scientific">Boletus edulis BED1</name>
    <dbReference type="NCBI Taxonomy" id="1328754"/>
    <lineage>
        <taxon>Eukaryota</taxon>
        <taxon>Fungi</taxon>
        <taxon>Dikarya</taxon>
        <taxon>Basidiomycota</taxon>
        <taxon>Agaricomycotina</taxon>
        <taxon>Agaricomycetes</taxon>
        <taxon>Agaricomycetidae</taxon>
        <taxon>Boletales</taxon>
        <taxon>Boletineae</taxon>
        <taxon>Boletaceae</taxon>
        <taxon>Boletoideae</taxon>
        <taxon>Boletus</taxon>
    </lineage>
</organism>
<protein>
    <submittedName>
        <fullName evidence="1">Uncharacterized protein</fullName>
    </submittedName>
</protein>
<reference evidence="1" key="2">
    <citation type="journal article" date="2020" name="Nat. Commun.">
        <title>Large-scale genome sequencing of mycorrhizal fungi provides insights into the early evolution of symbiotic traits.</title>
        <authorList>
            <person name="Miyauchi S."/>
            <person name="Kiss E."/>
            <person name="Kuo A."/>
            <person name="Drula E."/>
            <person name="Kohler A."/>
            <person name="Sanchez-Garcia M."/>
            <person name="Morin E."/>
            <person name="Andreopoulos B."/>
            <person name="Barry K.W."/>
            <person name="Bonito G."/>
            <person name="Buee M."/>
            <person name="Carver A."/>
            <person name="Chen C."/>
            <person name="Cichocki N."/>
            <person name="Clum A."/>
            <person name="Culley D."/>
            <person name="Crous P.W."/>
            <person name="Fauchery L."/>
            <person name="Girlanda M."/>
            <person name="Hayes R.D."/>
            <person name="Keri Z."/>
            <person name="LaButti K."/>
            <person name="Lipzen A."/>
            <person name="Lombard V."/>
            <person name="Magnuson J."/>
            <person name="Maillard F."/>
            <person name="Murat C."/>
            <person name="Nolan M."/>
            <person name="Ohm R.A."/>
            <person name="Pangilinan J."/>
            <person name="Pereira M.F."/>
            <person name="Perotto S."/>
            <person name="Peter M."/>
            <person name="Pfister S."/>
            <person name="Riley R."/>
            <person name="Sitrit Y."/>
            <person name="Stielow J.B."/>
            <person name="Szollosi G."/>
            <person name="Zifcakova L."/>
            <person name="Stursova M."/>
            <person name="Spatafora J.W."/>
            <person name="Tedersoo L."/>
            <person name="Vaario L.M."/>
            <person name="Yamada A."/>
            <person name="Yan M."/>
            <person name="Wang P."/>
            <person name="Xu J."/>
            <person name="Bruns T."/>
            <person name="Baldrian P."/>
            <person name="Vilgalys R."/>
            <person name="Dunand C."/>
            <person name="Henrissat B."/>
            <person name="Grigoriev I.V."/>
            <person name="Hibbett D."/>
            <person name="Nagy L.G."/>
            <person name="Martin F.M."/>
        </authorList>
    </citation>
    <scope>NUCLEOTIDE SEQUENCE</scope>
    <source>
        <strain evidence="1">BED1</strain>
    </source>
</reference>
<sequence>MPLSSSARGAELPPPQTDALTRVARSCASKRYNILPEESQTGWETDRVPHLDVWTLVCCTRAIDRLKYLSLHPRREHQAEPRDLCRKERER</sequence>
<proteinExistence type="predicted"/>
<dbReference type="Proteomes" id="UP001194468">
    <property type="component" value="Unassembled WGS sequence"/>
</dbReference>
<reference evidence="1" key="1">
    <citation type="submission" date="2019-10" db="EMBL/GenBank/DDBJ databases">
        <authorList>
            <consortium name="DOE Joint Genome Institute"/>
            <person name="Kuo A."/>
            <person name="Miyauchi S."/>
            <person name="Kiss E."/>
            <person name="Drula E."/>
            <person name="Kohler A."/>
            <person name="Sanchez-Garcia M."/>
            <person name="Andreopoulos B."/>
            <person name="Barry K.W."/>
            <person name="Bonito G."/>
            <person name="Buee M."/>
            <person name="Carver A."/>
            <person name="Chen C."/>
            <person name="Cichocki N."/>
            <person name="Clum A."/>
            <person name="Culley D."/>
            <person name="Crous P.W."/>
            <person name="Fauchery L."/>
            <person name="Girlanda M."/>
            <person name="Hayes R."/>
            <person name="Keri Z."/>
            <person name="LaButti K."/>
            <person name="Lipzen A."/>
            <person name="Lombard V."/>
            <person name="Magnuson J."/>
            <person name="Maillard F."/>
            <person name="Morin E."/>
            <person name="Murat C."/>
            <person name="Nolan M."/>
            <person name="Ohm R."/>
            <person name="Pangilinan J."/>
            <person name="Pereira M."/>
            <person name="Perotto S."/>
            <person name="Peter M."/>
            <person name="Riley R."/>
            <person name="Sitrit Y."/>
            <person name="Stielow B."/>
            <person name="Szollosi G."/>
            <person name="Zifcakova L."/>
            <person name="Stursova M."/>
            <person name="Spatafora J.W."/>
            <person name="Tedersoo L."/>
            <person name="Vaario L.-M."/>
            <person name="Yamada A."/>
            <person name="Yan M."/>
            <person name="Wang P."/>
            <person name="Xu J."/>
            <person name="Bruns T."/>
            <person name="Baldrian P."/>
            <person name="Vilgalys R."/>
            <person name="Henrissat B."/>
            <person name="Grigoriev I.V."/>
            <person name="Hibbett D."/>
            <person name="Nagy L.G."/>
            <person name="Martin F.M."/>
        </authorList>
    </citation>
    <scope>NUCLEOTIDE SEQUENCE</scope>
    <source>
        <strain evidence="1">BED1</strain>
    </source>
</reference>
<accession>A0AAD4GAC2</accession>
<evidence type="ECO:0000313" key="2">
    <source>
        <dbReference type="Proteomes" id="UP001194468"/>
    </source>
</evidence>